<comment type="caution">
    <text evidence="11">The sequence shown here is derived from an EMBL/GenBank/DDBJ whole genome shotgun (WGS) entry which is preliminary data.</text>
</comment>
<accession>A0A8H6UCA4</accession>
<keyword evidence="13" id="KW-1185">Reference proteome</keyword>
<evidence type="ECO:0000313" key="12">
    <source>
        <dbReference type="EMBL" id="KAF7156015.1"/>
    </source>
</evidence>
<feature type="compositionally biased region" description="Basic and acidic residues" evidence="9">
    <location>
        <begin position="406"/>
        <end position="423"/>
    </location>
</feature>
<feature type="coiled-coil region" evidence="8">
    <location>
        <begin position="22"/>
        <end position="56"/>
    </location>
</feature>
<dbReference type="Pfam" id="PF12542">
    <property type="entry name" value="CWC25"/>
    <property type="match status" value="1"/>
</dbReference>
<dbReference type="InterPro" id="IPR051376">
    <property type="entry name" value="CWC25_splicing_factor"/>
</dbReference>
<feature type="compositionally biased region" description="Basic and acidic residues" evidence="9">
    <location>
        <begin position="152"/>
        <end position="196"/>
    </location>
</feature>
<evidence type="ECO:0000256" key="1">
    <source>
        <dbReference type="ARBA" id="ARBA00004123"/>
    </source>
</evidence>
<keyword evidence="7" id="KW-0539">Nucleus</keyword>
<dbReference type="InterPro" id="IPR019339">
    <property type="entry name" value="CIR_N_dom"/>
</dbReference>
<organism evidence="11 13">
    <name type="scientific">Aspergillus hiratsukae</name>
    <dbReference type="NCBI Taxonomy" id="1194566"/>
    <lineage>
        <taxon>Eukaryota</taxon>
        <taxon>Fungi</taxon>
        <taxon>Dikarya</taxon>
        <taxon>Ascomycota</taxon>
        <taxon>Pezizomycotina</taxon>
        <taxon>Eurotiomycetes</taxon>
        <taxon>Eurotiomycetidae</taxon>
        <taxon>Eurotiales</taxon>
        <taxon>Aspergillaceae</taxon>
        <taxon>Aspergillus</taxon>
        <taxon>Aspergillus subgen. Fumigati</taxon>
    </lineage>
</organism>
<feature type="domain" description="CBF1-interacting co-repressor CIR N-terminal" evidence="10">
    <location>
        <begin position="10"/>
        <end position="46"/>
    </location>
</feature>
<dbReference type="Proteomes" id="UP000630445">
    <property type="component" value="Unassembled WGS sequence"/>
</dbReference>
<name>A0A8H6UCA4_9EURO</name>
<dbReference type="EMBL" id="JACBAF010002315">
    <property type="protein sequence ID" value="KAF7156015.1"/>
    <property type="molecule type" value="Genomic_DNA"/>
</dbReference>
<feature type="compositionally biased region" description="Basic and acidic residues" evidence="9">
    <location>
        <begin position="307"/>
        <end position="378"/>
    </location>
</feature>
<evidence type="ECO:0000256" key="4">
    <source>
        <dbReference type="ARBA" id="ARBA00022728"/>
    </source>
</evidence>
<keyword evidence="3" id="KW-0507">mRNA processing</keyword>
<evidence type="ECO:0000256" key="6">
    <source>
        <dbReference type="ARBA" id="ARBA00023187"/>
    </source>
</evidence>
<keyword evidence="4" id="KW-0747">Spliceosome</keyword>
<evidence type="ECO:0000256" key="3">
    <source>
        <dbReference type="ARBA" id="ARBA00022664"/>
    </source>
</evidence>
<protein>
    <recommendedName>
        <fullName evidence="10">CBF1-interacting co-repressor CIR N-terminal domain-containing protein</fullName>
    </recommendedName>
</protein>
<evidence type="ECO:0000256" key="2">
    <source>
        <dbReference type="ARBA" id="ARBA00006695"/>
    </source>
</evidence>
<dbReference type="GO" id="GO:0000398">
    <property type="term" value="P:mRNA splicing, via spliceosome"/>
    <property type="evidence" value="ECO:0007669"/>
    <property type="project" value="TreeGrafter"/>
</dbReference>
<dbReference type="SMART" id="SM01083">
    <property type="entry name" value="Cir_N"/>
    <property type="match status" value="1"/>
</dbReference>
<comment type="similarity">
    <text evidence="2">Belongs to the CWC25 family.</text>
</comment>
<reference evidence="11" key="1">
    <citation type="submission" date="2020-06" db="EMBL/GenBank/DDBJ databases">
        <title>Draft genome sequences of strains closely related to Aspergillus parafelis and Aspergillus hiratsukae.</title>
        <authorList>
            <person name="Dos Santos R.A.C."/>
            <person name="Rivero-Menendez O."/>
            <person name="Steenwyk J.L."/>
            <person name="Mead M.E."/>
            <person name="Goldman G.H."/>
            <person name="Alastruey-Izquierdo A."/>
            <person name="Rokas A."/>
        </authorList>
    </citation>
    <scope>NUCLEOTIDE SEQUENCE</scope>
    <source>
        <strain evidence="11">CNM-CM5793</strain>
        <strain evidence="12">CNM-CM6106</strain>
    </source>
</reference>
<proteinExistence type="inferred from homology"/>
<dbReference type="AlphaFoldDB" id="A0A8H6UCA4"/>
<feature type="region of interest" description="Disordered" evidence="9">
    <location>
        <begin position="405"/>
        <end position="453"/>
    </location>
</feature>
<dbReference type="OrthoDB" id="21123at2759"/>
<comment type="subcellular location">
    <subcellularLocation>
        <location evidence="1">Nucleus</location>
    </subcellularLocation>
</comment>
<dbReference type="Pfam" id="PF10197">
    <property type="entry name" value="Cir_N"/>
    <property type="match status" value="1"/>
</dbReference>
<evidence type="ECO:0000256" key="7">
    <source>
        <dbReference type="ARBA" id="ARBA00023242"/>
    </source>
</evidence>
<keyword evidence="6" id="KW-0508">mRNA splicing</keyword>
<dbReference type="GO" id="GO:0005684">
    <property type="term" value="C:U2-type spliceosomal complex"/>
    <property type="evidence" value="ECO:0007669"/>
    <property type="project" value="TreeGrafter"/>
</dbReference>
<dbReference type="InterPro" id="IPR022209">
    <property type="entry name" value="CWC25"/>
</dbReference>
<evidence type="ECO:0000313" key="13">
    <source>
        <dbReference type="Proteomes" id="UP000630445"/>
    </source>
</evidence>
<keyword evidence="5 8" id="KW-0175">Coiled coil</keyword>
<sequence>MGGDLNLKKSWHPSLLRNQERVWAEEKRALEERKRIDQLRREREEERQIQELQRLQDSSGKGRQLNRVDWMYQAPSTATGHYAEEMEGYLLGKRRIDGILLKNDESKKLEKGTDVVAANAAPPPVNNPRDTMAKVMADPLLEIKKREQAAYENMVKESVRRSRHSERDRDRDRDHDRERERRRDRGDRDRSRDRDRSHRRSRHGDEDAHRSHRHRSHRHRSRSPLSPERSDRKRGDERDYRDERDRREDRRDERRDRDWKDDRRGDRDRRADREDGDRHSSRYKNRDDPYDHSTRRGSYQGRSPSPRRGDHYSDRRRTEDRSNGYHRDSRNPDRTESSYRGNDRRDNKGPRDSSPRGRALNTRDEAADNKEKDLEADRKRKLAEMMSNADELEQKRLQRIAEVTAMEEKERKTEEKQRSERGRFVGQLHRQLQEDNLEDRIRRSRGGLTKMKD</sequence>
<evidence type="ECO:0000313" key="11">
    <source>
        <dbReference type="EMBL" id="KAF7115685.1"/>
    </source>
</evidence>
<feature type="compositionally biased region" description="Basic and acidic residues" evidence="9">
    <location>
        <begin position="228"/>
        <end position="294"/>
    </location>
</feature>
<dbReference type="EMBL" id="JACBAD010002112">
    <property type="protein sequence ID" value="KAF7115685.1"/>
    <property type="molecule type" value="Genomic_DNA"/>
</dbReference>
<evidence type="ECO:0000259" key="10">
    <source>
        <dbReference type="SMART" id="SM01083"/>
    </source>
</evidence>
<feature type="compositionally biased region" description="Basic residues" evidence="9">
    <location>
        <begin position="210"/>
        <end position="222"/>
    </location>
</feature>
<gene>
    <name evidence="11" type="ORF">CNMCM5793_002925</name>
    <name evidence="12" type="ORF">CNMCM6106_008451</name>
</gene>
<dbReference type="Proteomes" id="UP000662466">
    <property type="component" value="Unassembled WGS sequence"/>
</dbReference>
<evidence type="ECO:0000256" key="5">
    <source>
        <dbReference type="ARBA" id="ARBA00023054"/>
    </source>
</evidence>
<dbReference type="PANTHER" id="PTHR16196:SF0">
    <property type="entry name" value="PRE-MRNA-SPLICING FACTOR CWC25 HOMOLOG"/>
    <property type="match status" value="1"/>
</dbReference>
<feature type="region of interest" description="Disordered" evidence="9">
    <location>
        <begin position="152"/>
        <end position="390"/>
    </location>
</feature>
<evidence type="ECO:0000256" key="9">
    <source>
        <dbReference type="SAM" id="MobiDB-lite"/>
    </source>
</evidence>
<evidence type="ECO:0000256" key="8">
    <source>
        <dbReference type="SAM" id="Coils"/>
    </source>
</evidence>
<dbReference type="PANTHER" id="PTHR16196">
    <property type="entry name" value="CELL CYCLE CONTROL PROTEIN CWF25"/>
    <property type="match status" value="1"/>
</dbReference>